<comment type="caution">
    <text evidence="1">The sequence shown here is derived from an EMBL/GenBank/DDBJ whole genome shotgun (WGS) entry which is preliminary data.</text>
</comment>
<dbReference type="SMART" id="SM01222">
    <property type="entry name" value="FTCD_N"/>
    <property type="match status" value="1"/>
</dbReference>
<dbReference type="InterPro" id="IPR037064">
    <property type="entry name" value="Formiminotransferase_N_sf"/>
</dbReference>
<protein>
    <submittedName>
        <fullName evidence="1">Uncharacterized protein</fullName>
    </submittedName>
</protein>
<organism evidence="1 2">
    <name type="scientific">Owenia fusiformis</name>
    <name type="common">Polychaete worm</name>
    <dbReference type="NCBI Taxonomy" id="6347"/>
    <lineage>
        <taxon>Eukaryota</taxon>
        <taxon>Metazoa</taxon>
        <taxon>Spiralia</taxon>
        <taxon>Lophotrochozoa</taxon>
        <taxon>Annelida</taxon>
        <taxon>Polychaeta</taxon>
        <taxon>Sedentaria</taxon>
        <taxon>Canalipalpata</taxon>
        <taxon>Sabellida</taxon>
        <taxon>Oweniida</taxon>
        <taxon>Oweniidae</taxon>
        <taxon>Owenia</taxon>
    </lineage>
</organism>
<dbReference type="SUPFAM" id="SSF55116">
    <property type="entry name" value="Formiminotransferase domain of formiminotransferase-cyclodeaminase"/>
    <property type="match status" value="1"/>
</dbReference>
<name>A0A8J1Y059_OWEFU</name>
<dbReference type="InterPro" id="IPR051623">
    <property type="entry name" value="FTCD"/>
</dbReference>
<dbReference type="GO" id="GO:0005542">
    <property type="term" value="F:folic acid binding"/>
    <property type="evidence" value="ECO:0007669"/>
    <property type="project" value="InterPro"/>
</dbReference>
<proteinExistence type="predicted"/>
<dbReference type="Proteomes" id="UP000749559">
    <property type="component" value="Unassembled WGS sequence"/>
</dbReference>
<dbReference type="OrthoDB" id="48036at2759"/>
<accession>A0A8J1Y059</accession>
<dbReference type="InterPro" id="IPR022384">
    <property type="entry name" value="FormiminoTrfase_cat_dom_sf"/>
</dbReference>
<dbReference type="Pfam" id="PF07837">
    <property type="entry name" value="FTCD_N"/>
    <property type="match status" value="1"/>
</dbReference>
<dbReference type="GO" id="GO:0016740">
    <property type="term" value="F:transferase activity"/>
    <property type="evidence" value="ECO:0007669"/>
    <property type="project" value="InterPro"/>
</dbReference>
<keyword evidence="2" id="KW-1185">Reference proteome</keyword>
<dbReference type="PANTHER" id="PTHR12234:SF1">
    <property type="entry name" value="FORMIMINOTRANSFERASE N-TERMINAL SUBDOMAIN-CONTAINING PROTEIN"/>
    <property type="match status" value="1"/>
</dbReference>
<dbReference type="AlphaFoldDB" id="A0A8J1Y059"/>
<dbReference type="InterPro" id="IPR012886">
    <property type="entry name" value="Formiminotransferase_N"/>
</dbReference>
<reference evidence="1" key="1">
    <citation type="submission" date="2022-03" db="EMBL/GenBank/DDBJ databases">
        <authorList>
            <person name="Martin C."/>
        </authorList>
    </citation>
    <scope>NUCLEOTIDE SEQUENCE</scope>
</reference>
<dbReference type="EMBL" id="CAIIXF020000009">
    <property type="protein sequence ID" value="CAH1795110.1"/>
    <property type="molecule type" value="Genomic_DNA"/>
</dbReference>
<gene>
    <name evidence="1" type="ORF">OFUS_LOCUS19695</name>
</gene>
<evidence type="ECO:0000313" key="1">
    <source>
        <dbReference type="EMBL" id="CAH1795110.1"/>
    </source>
</evidence>
<dbReference type="Gene3D" id="3.30.990.10">
    <property type="entry name" value="Formiminotransferase, N-terminal subdomain"/>
    <property type="match status" value="1"/>
</dbReference>
<dbReference type="Gene3D" id="3.30.70.670">
    <property type="entry name" value="Formiminotransferase, C-terminal subdomain"/>
    <property type="match status" value="1"/>
</dbReference>
<dbReference type="InterPro" id="IPR037070">
    <property type="entry name" value="Formiminotransferase_C_sf"/>
</dbReference>
<dbReference type="PANTHER" id="PTHR12234">
    <property type="entry name" value="FORMIMINOTRANSFERASE-CYCLODEAMINASE"/>
    <property type="match status" value="1"/>
</dbReference>
<sequence>MSDAPTDAHGREMATKAEMTEIQAMSVKSLTACLLNISEARRWKVVETVANAALNSNSAGECKAAVLNIFNDIDYNRSVITIVAPLTQLIESVTNACVVAFQHINLADHSGGHPRLGAVDLIPIHPISEDVTLQDCGKAAQEIAKELSSKVPGSSYFLFGHADHLDRGLVKRRKELKWFSGKSKMDYSTLESDIGCSPTSRFGLTGIGAIPYVMNCNVTMESTDLKLGRHIAKKIRGSTPGGLPGVQTMAFPHEGNIEIACNVESFNSEKLPLGQNMTNFVKTFGGCFYTSGKTIQERVKDLASKESVRVHDAAIIGFRPEEARELAIEALNSGRYDYWKYRTQRQM</sequence>
<evidence type="ECO:0000313" key="2">
    <source>
        <dbReference type="Proteomes" id="UP000749559"/>
    </source>
</evidence>